<keyword evidence="4 8" id="KW-0413">Isomerase</keyword>
<evidence type="ECO:0000259" key="7">
    <source>
        <dbReference type="PROSITE" id="PS51168"/>
    </source>
</evidence>
<keyword evidence="3 6" id="KW-0732">Signal</keyword>
<evidence type="ECO:0000256" key="5">
    <source>
        <dbReference type="SAM" id="MobiDB-lite"/>
    </source>
</evidence>
<name>A0AB39BJW2_9MICO</name>
<dbReference type="PANTHER" id="PTHR38041:SF2">
    <property type="entry name" value="SECRETED CHORISMATE MUTASE"/>
    <property type="match status" value="1"/>
</dbReference>
<dbReference type="AlphaFoldDB" id="A0AB39BJW2"/>
<dbReference type="NCBIfam" id="TIGR01806">
    <property type="entry name" value="CM_mono2"/>
    <property type="match status" value="1"/>
</dbReference>
<feature type="region of interest" description="Disordered" evidence="5">
    <location>
        <begin position="35"/>
        <end position="58"/>
    </location>
</feature>
<feature type="signal peptide" evidence="6">
    <location>
        <begin position="1"/>
        <end position="30"/>
    </location>
</feature>
<dbReference type="Gene3D" id="1.20.59.10">
    <property type="entry name" value="Chorismate mutase"/>
    <property type="match status" value="1"/>
</dbReference>
<feature type="domain" description="Chorismate mutase" evidence="7">
    <location>
        <begin position="43"/>
        <end position="138"/>
    </location>
</feature>
<sequence length="218" mass="21639">MTETTQPTAASVRRLRAVAPAAVLVLAALAGCTPTGPSPATSASTPAPTTAPTPTADAIPSAAFDPVLTLLVERLNAAPDVAASKFFSGQPVTDEAREQAVLQAAGDAATAAGADPAYVRDVFADQIAASKAVQEALLAEWRSGETPAPTEAPDLATQVRPVLDRITTELVPALAAAEDYRGADGCGAAVGEAVATASPQLAPSANGALAIATASLCD</sequence>
<feature type="chain" id="PRO_5044195124" description="chorismate mutase" evidence="6">
    <location>
        <begin position="31"/>
        <end position="218"/>
    </location>
</feature>
<protein>
    <recommendedName>
        <fullName evidence="2">chorismate mutase</fullName>
        <ecNumber evidence="2">5.4.99.5</ecNumber>
    </recommendedName>
</protein>
<evidence type="ECO:0000256" key="3">
    <source>
        <dbReference type="ARBA" id="ARBA00022729"/>
    </source>
</evidence>
<organism evidence="8">
    <name type="scientific">Herbiconiux sp. A18JL235</name>
    <dbReference type="NCBI Taxonomy" id="3152363"/>
    <lineage>
        <taxon>Bacteria</taxon>
        <taxon>Bacillati</taxon>
        <taxon>Actinomycetota</taxon>
        <taxon>Actinomycetes</taxon>
        <taxon>Micrococcales</taxon>
        <taxon>Microbacteriaceae</taxon>
        <taxon>Herbiconiux</taxon>
    </lineage>
</organism>
<dbReference type="PANTHER" id="PTHR38041">
    <property type="entry name" value="CHORISMATE MUTASE"/>
    <property type="match status" value="1"/>
</dbReference>
<dbReference type="Pfam" id="PF01817">
    <property type="entry name" value="CM_2"/>
    <property type="match status" value="1"/>
</dbReference>
<proteinExistence type="predicted"/>
<dbReference type="InterPro" id="IPR036263">
    <property type="entry name" value="Chorismate_II_sf"/>
</dbReference>
<dbReference type="InterPro" id="IPR036979">
    <property type="entry name" value="CM_dom_sf"/>
</dbReference>
<dbReference type="GO" id="GO:0009697">
    <property type="term" value="P:salicylic acid biosynthetic process"/>
    <property type="evidence" value="ECO:0007669"/>
    <property type="project" value="TreeGrafter"/>
</dbReference>
<dbReference type="InterPro" id="IPR008240">
    <property type="entry name" value="Chorismate_mutase_periplasmic"/>
</dbReference>
<evidence type="ECO:0000256" key="6">
    <source>
        <dbReference type="SAM" id="SignalP"/>
    </source>
</evidence>
<evidence type="ECO:0000313" key="8">
    <source>
        <dbReference type="EMBL" id="XDI06728.1"/>
    </source>
</evidence>
<dbReference type="PROSITE" id="PS51168">
    <property type="entry name" value="CHORISMATE_MUT_2"/>
    <property type="match status" value="1"/>
</dbReference>
<reference evidence="8" key="1">
    <citation type="submission" date="2024-05" db="EMBL/GenBank/DDBJ databases">
        <title>Herbiconiux sp. A18JL235.</title>
        <authorList>
            <person name="Zhang G."/>
        </authorList>
    </citation>
    <scope>NUCLEOTIDE SEQUENCE</scope>
    <source>
        <strain evidence="8">A18JL235</strain>
    </source>
</reference>
<dbReference type="SMART" id="SM00830">
    <property type="entry name" value="CM_2"/>
    <property type="match status" value="1"/>
</dbReference>
<dbReference type="RefSeq" id="WP_368499107.1">
    <property type="nucleotide sequence ID" value="NZ_CP162511.1"/>
</dbReference>
<accession>A0AB39BJW2</accession>
<dbReference type="EMBL" id="CP162511">
    <property type="protein sequence ID" value="XDI06728.1"/>
    <property type="molecule type" value="Genomic_DNA"/>
</dbReference>
<dbReference type="InterPro" id="IPR002701">
    <property type="entry name" value="CM_II_prokaryot"/>
</dbReference>
<dbReference type="InterPro" id="IPR051331">
    <property type="entry name" value="Chorismate_mutase-related"/>
</dbReference>
<gene>
    <name evidence="8" type="primary">aroQ</name>
    <name evidence="8" type="ORF">ABFY20_06395</name>
</gene>
<dbReference type="GO" id="GO:0004106">
    <property type="term" value="F:chorismate mutase activity"/>
    <property type="evidence" value="ECO:0007669"/>
    <property type="project" value="UniProtKB-EC"/>
</dbReference>
<comment type="pathway">
    <text evidence="1">Metabolic intermediate biosynthesis; prephenate biosynthesis; prephenate from chorismate: step 1/1.</text>
</comment>
<evidence type="ECO:0000256" key="2">
    <source>
        <dbReference type="ARBA" id="ARBA00012404"/>
    </source>
</evidence>
<evidence type="ECO:0000256" key="4">
    <source>
        <dbReference type="ARBA" id="ARBA00023235"/>
    </source>
</evidence>
<dbReference type="GO" id="GO:0046417">
    <property type="term" value="P:chorismate metabolic process"/>
    <property type="evidence" value="ECO:0007669"/>
    <property type="project" value="InterPro"/>
</dbReference>
<evidence type="ECO:0000256" key="1">
    <source>
        <dbReference type="ARBA" id="ARBA00004817"/>
    </source>
</evidence>
<dbReference type="EC" id="5.4.99.5" evidence="2"/>
<dbReference type="SUPFAM" id="SSF48600">
    <property type="entry name" value="Chorismate mutase II"/>
    <property type="match status" value="1"/>
</dbReference>